<reference evidence="5" key="1">
    <citation type="submission" date="2019-04" db="EMBL/GenBank/DDBJ databases">
        <authorList>
            <person name="Melise S."/>
            <person name="Noan J."/>
            <person name="Okalmin O."/>
        </authorList>
    </citation>
    <scope>NUCLEOTIDE SEQUENCE</scope>
    <source>
        <strain evidence="5">FN9</strain>
    </source>
</reference>
<keyword evidence="1 3" id="KW-0853">WD repeat</keyword>
<dbReference type="AlphaFoldDB" id="A0A4E9DSB7"/>
<dbReference type="PROSITE" id="PS50082">
    <property type="entry name" value="WD_REPEATS_2"/>
    <property type="match status" value="1"/>
</dbReference>
<feature type="domain" description="Nephrocystin 3-like N-terminal" evidence="4">
    <location>
        <begin position="95"/>
        <end position="254"/>
    </location>
</feature>
<name>A0A4E9DSB7_GIBZA</name>
<dbReference type="SUPFAM" id="SSF52540">
    <property type="entry name" value="P-loop containing nucleoside triphosphate hydrolases"/>
    <property type="match status" value="1"/>
</dbReference>
<sequence>MTDAFRLEDFSGYLEDLHKVKIQLHDAGSFCEMYHHSQNRELLKDLHKLINDMRKGSIQLLEYQAKQKLKDLLLNPGDAVDHIDHPVDSFCLQGTRQNVLRDIYDWAEDTKSPTICWLPGLAGTGKSTVSRTVARDLRDRCLGGCFFFKKGAGNRAGGRTIFSIIAYQLALNFPPVRQYIIDAVQEDPSSVMRSMNEQWRILIREPLNKVQDKKFITVVLVVDALDECDADDRRNMMALLTECPDVLKVFITSRPEFDIEAHFARHQQLHREIALHRVKMVDIKTDITMFLKHCIRKFLLDHNSCHRKKELQLDPDWPGSDRFQALVTRSIPLFIAAATFIRLIESIYWAGSPDSRLDSIIDDSHPVRSAYDAAYMPVLDPILNGTPAEAQGKAYDSFTQVIGSLILLANPLSMASLAVLLGVEEHDVAGTVDPLRSVLDVPRDDGPIKLFHLSFRDFLLSKSAGDLKVDENSTHAKLASRCLRYLEGELRIEICDLKSPGRSRFDIDQDTINQKIPQETQYACRYWVHHVIGSGKQLQDNDEEHQFSKRFFLNWIEVLCLTGLFFESPKMLQELLKIKTSGSEIFKFVQDAIRFIHFFRDGIEKTPLQLYHSGILFSPSSSIVPQPFEDRRCPESVMRLPAVDSDWPQNVQTFELGRKASSIQLAFLSNNIITTWGFTADVKIWDISSGSCLKTLKDWKDIRSSDRLLTIPAIGWFLEGSLLAIGAKGRIDIWNFNSHSLIHCLLLKGRSISRVAFSNDGMSLCSISKVATELCSDPVFFIHDLDTGECTSQVPIRNGYDVICLSTKGQWISCVADKSVWLSAWDSSNVLNWVNLGSRDRYSFIQFSPDGSLLAMTWKNGYFRIWQTATKQCIRTLQYPYKVTIDKLSLTQDWLAVSSSGNQTVIFDLKTGTISHEMDKLTTGSLAISSDAKLLATASEDNIVRVWNLSPQQSTRVGMFHPRDVEFLTMTSDGSTVVSACRNQVKTWDVSSGICIETLGESDPMRFRTATEDGSYCVMSSGRNVEVWSRNPWRLFKSLRREEEPPHPNSGPWAISENGELLALPLFHNGMRKTEIWDVYRGLLRQALDFSPPSDSKAVLSPDGSLIAYTNETSIEIRQISESCKFLTRIKDVHPFNLTSLSFHGHKLVGILITGEIMSWDTKTGNLINSCQTGIWCLGKSFINYEVLLGHVGPNVHLRQDVLKELQVSNDNIWITRDDERVLWLPPDYRPYDYRHSGLSAYASGSTIVIGTQSGRVLILCTAD</sequence>
<dbReference type="InterPro" id="IPR015943">
    <property type="entry name" value="WD40/YVTN_repeat-like_dom_sf"/>
</dbReference>
<dbReference type="InterPro" id="IPR056884">
    <property type="entry name" value="NPHP3-like_N"/>
</dbReference>
<dbReference type="InterPro" id="IPR019775">
    <property type="entry name" value="WD40_repeat_CS"/>
</dbReference>
<dbReference type="Gene3D" id="3.40.50.300">
    <property type="entry name" value="P-loop containing nucleotide triphosphate hydrolases"/>
    <property type="match status" value="1"/>
</dbReference>
<accession>A0A4E9DSB7</accession>
<feature type="repeat" description="WD" evidence="3">
    <location>
        <begin position="925"/>
        <end position="957"/>
    </location>
</feature>
<dbReference type="PROSITE" id="PS00678">
    <property type="entry name" value="WD_REPEATS_1"/>
    <property type="match status" value="1"/>
</dbReference>
<dbReference type="SMART" id="SM00320">
    <property type="entry name" value="WD40"/>
    <property type="match status" value="6"/>
</dbReference>
<dbReference type="PANTHER" id="PTHR10039">
    <property type="entry name" value="AMELOGENIN"/>
    <property type="match status" value="1"/>
</dbReference>
<gene>
    <name evidence="5" type="ORF">FUG_LOCUS170432</name>
</gene>
<dbReference type="Gene3D" id="2.130.10.10">
    <property type="entry name" value="YVTN repeat-like/Quinoprotein amine dehydrogenase"/>
    <property type="match status" value="3"/>
</dbReference>
<evidence type="ECO:0000256" key="3">
    <source>
        <dbReference type="PROSITE-ProRule" id="PRU00221"/>
    </source>
</evidence>
<organism evidence="5">
    <name type="scientific">Gibberella zeae</name>
    <name type="common">Wheat head blight fungus</name>
    <name type="synonym">Fusarium graminearum</name>
    <dbReference type="NCBI Taxonomy" id="5518"/>
    <lineage>
        <taxon>Eukaryota</taxon>
        <taxon>Fungi</taxon>
        <taxon>Dikarya</taxon>
        <taxon>Ascomycota</taxon>
        <taxon>Pezizomycotina</taxon>
        <taxon>Sordariomycetes</taxon>
        <taxon>Hypocreomycetidae</taxon>
        <taxon>Hypocreales</taxon>
        <taxon>Nectriaceae</taxon>
        <taxon>Fusarium</taxon>
    </lineage>
</organism>
<evidence type="ECO:0000256" key="1">
    <source>
        <dbReference type="ARBA" id="ARBA00022574"/>
    </source>
</evidence>
<protein>
    <recommendedName>
        <fullName evidence="4">Nephrocystin 3-like N-terminal domain-containing protein</fullName>
    </recommendedName>
</protein>
<dbReference type="InterPro" id="IPR001680">
    <property type="entry name" value="WD40_rpt"/>
</dbReference>
<evidence type="ECO:0000256" key="2">
    <source>
        <dbReference type="ARBA" id="ARBA00022737"/>
    </source>
</evidence>
<dbReference type="EMBL" id="CAAKMV010000120">
    <property type="protein sequence ID" value="VIO55541.1"/>
    <property type="molecule type" value="Genomic_DNA"/>
</dbReference>
<keyword evidence="2" id="KW-0677">Repeat</keyword>
<dbReference type="InterPro" id="IPR027417">
    <property type="entry name" value="P-loop_NTPase"/>
</dbReference>
<dbReference type="SUPFAM" id="SSF50998">
    <property type="entry name" value="Quinoprotein alcohol dehydrogenase-like"/>
    <property type="match status" value="1"/>
</dbReference>
<proteinExistence type="predicted"/>
<dbReference type="SUPFAM" id="SSF50978">
    <property type="entry name" value="WD40 repeat-like"/>
    <property type="match status" value="1"/>
</dbReference>
<evidence type="ECO:0000313" key="5">
    <source>
        <dbReference type="EMBL" id="VIO55541.1"/>
    </source>
</evidence>
<dbReference type="InterPro" id="IPR036322">
    <property type="entry name" value="WD40_repeat_dom_sf"/>
</dbReference>
<dbReference type="Pfam" id="PF24883">
    <property type="entry name" value="NPHP3_N"/>
    <property type="match status" value="1"/>
</dbReference>
<dbReference type="PANTHER" id="PTHR10039:SF14">
    <property type="entry name" value="NACHT DOMAIN-CONTAINING PROTEIN"/>
    <property type="match status" value="1"/>
</dbReference>
<dbReference type="InterPro" id="IPR011047">
    <property type="entry name" value="Quinoprotein_ADH-like_sf"/>
</dbReference>
<evidence type="ECO:0000259" key="4">
    <source>
        <dbReference type="Pfam" id="PF24883"/>
    </source>
</evidence>